<dbReference type="Proteomes" id="UP001210925">
    <property type="component" value="Unassembled WGS sequence"/>
</dbReference>
<dbReference type="AlphaFoldDB" id="A0AAD5UFJ5"/>
<evidence type="ECO:0000313" key="13">
    <source>
        <dbReference type="Proteomes" id="UP001210925"/>
    </source>
</evidence>
<keyword evidence="6" id="KW-0508">mRNA splicing</keyword>
<evidence type="ECO:0000256" key="7">
    <source>
        <dbReference type="ARBA" id="ARBA00023242"/>
    </source>
</evidence>
<feature type="compositionally biased region" description="Basic and acidic residues" evidence="9">
    <location>
        <begin position="244"/>
        <end position="279"/>
    </location>
</feature>
<accession>A0AAD5UFJ5</accession>
<dbReference type="SMART" id="SM01083">
    <property type="entry name" value="Cir_N"/>
    <property type="match status" value="1"/>
</dbReference>
<name>A0AAD5UFJ5_9FUNG</name>
<keyword evidence="7" id="KW-0539">Nucleus</keyword>
<keyword evidence="4" id="KW-0747">Spliceosome</keyword>
<feature type="coiled-coil region" evidence="8">
    <location>
        <begin position="23"/>
        <end position="54"/>
    </location>
</feature>
<feature type="domain" description="CBF1-interacting co-repressor CIR N-terminal" evidence="10">
    <location>
        <begin position="11"/>
        <end position="47"/>
    </location>
</feature>
<comment type="subcellular location">
    <subcellularLocation>
        <location evidence="1">Nucleus</location>
    </subcellularLocation>
</comment>
<feature type="compositionally biased region" description="Basic and acidic residues" evidence="9">
    <location>
        <begin position="160"/>
        <end position="172"/>
    </location>
</feature>
<evidence type="ECO:0000256" key="6">
    <source>
        <dbReference type="ARBA" id="ARBA00023187"/>
    </source>
</evidence>
<feature type="compositionally biased region" description="Basic residues" evidence="9">
    <location>
        <begin position="173"/>
        <end position="182"/>
    </location>
</feature>
<dbReference type="Pfam" id="PF12542">
    <property type="entry name" value="CWC25"/>
    <property type="match status" value="1"/>
</dbReference>
<dbReference type="EMBL" id="JADGKB010000100">
    <property type="protein sequence ID" value="KAJ3253788.1"/>
    <property type="molecule type" value="Genomic_DNA"/>
</dbReference>
<evidence type="ECO:0000256" key="3">
    <source>
        <dbReference type="ARBA" id="ARBA00022664"/>
    </source>
</evidence>
<dbReference type="InterPro" id="IPR051376">
    <property type="entry name" value="CWC25_splicing_factor"/>
</dbReference>
<comment type="caution">
    <text evidence="11">The sequence shown here is derived from an EMBL/GenBank/DDBJ whole genome shotgun (WGS) entry which is preliminary data.</text>
</comment>
<feature type="compositionally biased region" description="Basic and acidic residues" evidence="9">
    <location>
        <begin position="183"/>
        <end position="229"/>
    </location>
</feature>
<dbReference type="GO" id="GO:0005684">
    <property type="term" value="C:U2-type spliceosomal complex"/>
    <property type="evidence" value="ECO:0007669"/>
    <property type="project" value="TreeGrafter"/>
</dbReference>
<evidence type="ECO:0000256" key="2">
    <source>
        <dbReference type="ARBA" id="ARBA00006695"/>
    </source>
</evidence>
<dbReference type="PANTHER" id="PTHR16196:SF0">
    <property type="entry name" value="PRE-MRNA-SPLICING FACTOR CWC25 HOMOLOG"/>
    <property type="match status" value="1"/>
</dbReference>
<gene>
    <name evidence="11" type="primary">CWC25_1</name>
    <name evidence="12" type="synonym">CWC25_2</name>
    <name evidence="11" type="ORF">HK103_000312</name>
    <name evidence="12" type="ORF">HK103_005275</name>
</gene>
<evidence type="ECO:0000256" key="9">
    <source>
        <dbReference type="SAM" id="MobiDB-lite"/>
    </source>
</evidence>
<dbReference type="InterPro" id="IPR019339">
    <property type="entry name" value="CIR_N_dom"/>
</dbReference>
<evidence type="ECO:0000256" key="8">
    <source>
        <dbReference type="SAM" id="Coils"/>
    </source>
</evidence>
<protein>
    <submittedName>
        <fullName evidence="11">RNA-splicing factor</fullName>
    </submittedName>
</protein>
<evidence type="ECO:0000256" key="1">
    <source>
        <dbReference type="ARBA" id="ARBA00004123"/>
    </source>
</evidence>
<keyword evidence="13" id="KW-1185">Reference proteome</keyword>
<organism evidence="11 13">
    <name type="scientific">Boothiomyces macroporosus</name>
    <dbReference type="NCBI Taxonomy" id="261099"/>
    <lineage>
        <taxon>Eukaryota</taxon>
        <taxon>Fungi</taxon>
        <taxon>Fungi incertae sedis</taxon>
        <taxon>Chytridiomycota</taxon>
        <taxon>Chytridiomycota incertae sedis</taxon>
        <taxon>Chytridiomycetes</taxon>
        <taxon>Rhizophydiales</taxon>
        <taxon>Terramycetaceae</taxon>
        <taxon>Boothiomyces</taxon>
    </lineage>
</organism>
<evidence type="ECO:0000313" key="11">
    <source>
        <dbReference type="EMBL" id="KAJ3253788.1"/>
    </source>
</evidence>
<feature type="region of interest" description="Disordered" evidence="9">
    <location>
        <begin position="160"/>
        <end position="279"/>
    </location>
</feature>
<evidence type="ECO:0000256" key="5">
    <source>
        <dbReference type="ARBA" id="ARBA00023054"/>
    </source>
</evidence>
<evidence type="ECO:0000256" key="4">
    <source>
        <dbReference type="ARBA" id="ARBA00022728"/>
    </source>
</evidence>
<sequence length="279" mass="34097">MGGGDLNLKKSWHPNTYKNQEIVWKREQEVEKEKRKLEQLRKEIQEERDRDELLGLHDTSKGRQKNIRLEWMYASGPSQQNDYVDQEKEAFLLGKKRIDKVDQPTTTHVTDKPVGNSVYGLLANTQRDFQNKVRDDPLLEFRRQEQLTLEAMLKNPLRLKELQKRKEKEERKRLKKEKKKSKHDSPDERSDRKRDRSYTPERRRDRSYSPERKRDRSYTPERRDRSRTPERKRRDRSRSPYQKRSRERESSRSRRSTSPERRQRKRDYSPHRSRELTVK</sequence>
<reference evidence="11" key="1">
    <citation type="submission" date="2020-05" db="EMBL/GenBank/DDBJ databases">
        <title>Phylogenomic resolution of chytrid fungi.</title>
        <authorList>
            <person name="Stajich J.E."/>
            <person name="Amses K."/>
            <person name="Simmons R."/>
            <person name="Seto K."/>
            <person name="Myers J."/>
            <person name="Bonds A."/>
            <person name="Quandt C.A."/>
            <person name="Barry K."/>
            <person name="Liu P."/>
            <person name="Grigoriev I."/>
            <person name="Longcore J.E."/>
            <person name="James T.Y."/>
        </authorList>
    </citation>
    <scope>NUCLEOTIDE SEQUENCE</scope>
    <source>
        <strain evidence="11">PLAUS21</strain>
    </source>
</reference>
<keyword evidence="3" id="KW-0507">mRNA processing</keyword>
<dbReference type="GO" id="GO:0000398">
    <property type="term" value="P:mRNA splicing, via spliceosome"/>
    <property type="evidence" value="ECO:0007669"/>
    <property type="project" value="TreeGrafter"/>
</dbReference>
<dbReference type="Pfam" id="PF10197">
    <property type="entry name" value="Cir_N"/>
    <property type="match status" value="1"/>
</dbReference>
<evidence type="ECO:0000313" key="12">
    <source>
        <dbReference type="EMBL" id="KAJ3256532.1"/>
    </source>
</evidence>
<evidence type="ECO:0000259" key="10">
    <source>
        <dbReference type="SMART" id="SM01083"/>
    </source>
</evidence>
<dbReference type="PANTHER" id="PTHR16196">
    <property type="entry name" value="CELL CYCLE CONTROL PROTEIN CWF25"/>
    <property type="match status" value="1"/>
</dbReference>
<proteinExistence type="inferred from homology"/>
<dbReference type="InterPro" id="IPR022209">
    <property type="entry name" value="CWC25"/>
</dbReference>
<dbReference type="EMBL" id="JADGKB010000049">
    <property type="protein sequence ID" value="KAJ3256532.1"/>
    <property type="molecule type" value="Genomic_DNA"/>
</dbReference>
<keyword evidence="5 8" id="KW-0175">Coiled coil</keyword>
<feature type="compositionally biased region" description="Basic residues" evidence="9">
    <location>
        <begin position="230"/>
        <end position="243"/>
    </location>
</feature>
<comment type="similarity">
    <text evidence="2">Belongs to the CWC25 family.</text>
</comment>